<evidence type="ECO:0000256" key="17">
    <source>
        <dbReference type="PIRSR" id="PIRSR601508-3"/>
    </source>
</evidence>
<dbReference type="Pfam" id="PF10613">
    <property type="entry name" value="Lig_chan-Glu_bd"/>
    <property type="match status" value="1"/>
</dbReference>
<evidence type="ECO:0000256" key="13">
    <source>
        <dbReference type="ARBA" id="ARBA00023303"/>
    </source>
</evidence>
<keyword evidence="1 18" id="KW-0813">Transport</keyword>
<evidence type="ECO:0000256" key="18">
    <source>
        <dbReference type="RuleBase" id="RU367118"/>
    </source>
</evidence>
<dbReference type="AlphaFoldDB" id="A0A8B7WFH4"/>
<evidence type="ECO:0000256" key="5">
    <source>
        <dbReference type="ARBA" id="ARBA00022989"/>
    </source>
</evidence>
<keyword evidence="7 18" id="KW-0406">Ion transport</keyword>
<protein>
    <recommendedName>
        <fullName evidence="18">Glutamate receptor</fullName>
    </recommendedName>
</protein>
<dbReference type="Gene3D" id="1.10.287.70">
    <property type="match status" value="1"/>
</dbReference>
<evidence type="ECO:0000256" key="6">
    <source>
        <dbReference type="ARBA" id="ARBA00023018"/>
    </source>
</evidence>
<feature type="binding site" evidence="15">
    <location>
        <position position="375"/>
    </location>
    <ligand>
        <name>L-glutamate</name>
        <dbReference type="ChEBI" id="CHEBI:29985"/>
    </ligand>
</feature>
<evidence type="ECO:0000256" key="14">
    <source>
        <dbReference type="ARBA" id="ARBA00034104"/>
    </source>
</evidence>
<comment type="subcellular location">
    <subcellularLocation>
        <location evidence="14 18">Postsynaptic cell membrane</location>
        <topology evidence="14 18">Multi-pass membrane protein</topology>
    </subcellularLocation>
</comment>
<feature type="disulfide bond" evidence="17">
    <location>
        <begin position="387"/>
        <end position="441"/>
    </location>
</feature>
<dbReference type="InterPro" id="IPR001508">
    <property type="entry name" value="Iono_Glu_rcpt_met"/>
</dbReference>
<evidence type="ECO:0000256" key="7">
    <source>
        <dbReference type="ARBA" id="ARBA00023065"/>
    </source>
</evidence>
<evidence type="ECO:0000313" key="21">
    <source>
        <dbReference type="RefSeq" id="XP_020042035.1"/>
    </source>
</evidence>
<evidence type="ECO:0000256" key="2">
    <source>
        <dbReference type="ARBA" id="ARBA00022475"/>
    </source>
</evidence>
<dbReference type="InterPro" id="IPR001320">
    <property type="entry name" value="Iontro_rcpt_C"/>
</dbReference>
<feature type="domain" description="Ionotropic glutamate receptor C-terminal" evidence="20">
    <location>
        <begin position="114"/>
        <end position="438"/>
    </location>
</feature>
<keyword evidence="11 18" id="KW-0628">Postsynaptic cell membrane</keyword>
<dbReference type="GO" id="GO:0045211">
    <property type="term" value="C:postsynaptic membrane"/>
    <property type="evidence" value="ECO:0007669"/>
    <property type="project" value="UniProtKB-SubCell"/>
</dbReference>
<keyword evidence="10" id="KW-0325">Glycoprotein</keyword>
<proteinExistence type="inferred from homology"/>
<evidence type="ECO:0000256" key="16">
    <source>
        <dbReference type="PIRSR" id="PIRSR601508-2"/>
    </source>
</evidence>
<keyword evidence="4" id="KW-0732">Signal</keyword>
<reference evidence="21" key="1">
    <citation type="submission" date="2025-08" db="UniProtKB">
        <authorList>
            <consortium name="RefSeq"/>
        </authorList>
    </citation>
    <scope>IDENTIFICATION</scope>
    <source>
        <tissue evidence="21">Leukocyte</tissue>
    </source>
</reference>
<organism evidence="21">
    <name type="scientific">Castor canadensis</name>
    <name type="common">American beaver</name>
    <dbReference type="NCBI Taxonomy" id="51338"/>
    <lineage>
        <taxon>Eukaryota</taxon>
        <taxon>Metazoa</taxon>
        <taxon>Chordata</taxon>
        <taxon>Craniata</taxon>
        <taxon>Vertebrata</taxon>
        <taxon>Euteleostomi</taxon>
        <taxon>Mammalia</taxon>
        <taxon>Eutheria</taxon>
        <taxon>Euarchontoglires</taxon>
        <taxon>Glires</taxon>
        <taxon>Rodentia</taxon>
        <taxon>Castorimorpha</taxon>
        <taxon>Castoridae</taxon>
        <taxon>Castor</taxon>
    </lineage>
</organism>
<dbReference type="GO" id="GO:0015276">
    <property type="term" value="F:ligand-gated monoatomic ion channel activity"/>
    <property type="evidence" value="ECO:0007669"/>
    <property type="project" value="InterPro"/>
</dbReference>
<feature type="binding site" evidence="15">
    <location>
        <position position="154"/>
    </location>
    <ligand>
        <name>L-glutamate</name>
        <dbReference type="ChEBI" id="CHEBI:29985"/>
    </ligand>
</feature>
<evidence type="ECO:0000256" key="11">
    <source>
        <dbReference type="ARBA" id="ARBA00023257"/>
    </source>
</evidence>
<keyword evidence="12 18" id="KW-1071">Ligand-gated ion channel</keyword>
<dbReference type="InterPro" id="IPR015683">
    <property type="entry name" value="Ionotropic_Glu_rcpt"/>
</dbReference>
<dbReference type="Gene3D" id="3.40.190.10">
    <property type="entry name" value="Periplasmic binding protein-like II"/>
    <property type="match status" value="1"/>
</dbReference>
<evidence type="ECO:0000256" key="12">
    <source>
        <dbReference type="ARBA" id="ARBA00023286"/>
    </source>
</evidence>
<keyword evidence="13 18" id="KW-0407">Ion channel</keyword>
<evidence type="ECO:0000256" key="8">
    <source>
        <dbReference type="ARBA" id="ARBA00023136"/>
    </source>
</evidence>
<accession>A0A8B7WFH4</accession>
<evidence type="ECO:0000256" key="10">
    <source>
        <dbReference type="ARBA" id="ARBA00023180"/>
    </source>
</evidence>
<dbReference type="SUPFAM" id="SSF53850">
    <property type="entry name" value="Periplasmic binding protein-like II"/>
    <property type="match status" value="1"/>
</dbReference>
<evidence type="ECO:0000259" key="20">
    <source>
        <dbReference type="SMART" id="SM00079"/>
    </source>
</evidence>
<evidence type="ECO:0000256" key="9">
    <source>
        <dbReference type="ARBA" id="ARBA00023170"/>
    </source>
</evidence>
<evidence type="ECO:0000256" key="1">
    <source>
        <dbReference type="ARBA" id="ARBA00022448"/>
    </source>
</evidence>
<sequence length="608" mass="67504">MQMLSAQLRSTEGRGAGKNGDPLHGAVLPGPCSCSGWALSLSFLGVMTTSLWMAAASECGACFSGAWALWDAVQAVTSSQSGKGQRGGGPLVANLWLQVLRLEQGLRPSIERDKNLVPTFQFPEKPPLAHSCLPNPAASRKGLRKADLAVAGLTITAEREKVIDFSKPFMTLGISILYRVHMGRRPGYFSFLDPFSPGVWLFMLLAYLAVSCVLFLVARLTPYEWYSPHPCAQGRCNLLVNQYSLGNSLWFPVGGFMQQGSTIAPRALSTRCVSGVWWAFTLIIISSYTANLAAFLTVQRMDVPIESVDDLADQTAIEYGTIHGGSSMTFFQNSRYQTYQRMWNYMYSKQPSVFVKSTEEGIARVLNSNYAFLLESTMNEYYRQRNCNLTQIGGLLDTKGYGIGMPVGSVFRDEFDLAILQLQENNRLEILKRKWWEGGKCPKEEDHRAKGLGMENIGGIFVVLICGLIVAIFMAMLEFLWTLRHSEATEVSVCQEMVTELRSIILCQDSIHPRRRRTGVPQPRPPVPEERRPRGTATLSNGKLCGAGEPDQLAQRLAQEAALVARGCTHIRVCPECRRFQGLRARPSPARSEESLEWDKTTNSSEPE</sequence>
<dbReference type="PRINTS" id="PR00177">
    <property type="entry name" value="NMDARECEPTOR"/>
</dbReference>
<comment type="similarity">
    <text evidence="18">Belongs to the glutamate-gated ion channel (TC 1.A.10.1) family.</text>
</comment>
<evidence type="ECO:0000256" key="4">
    <source>
        <dbReference type="ARBA" id="ARBA00022729"/>
    </source>
</evidence>
<dbReference type="Pfam" id="PF00060">
    <property type="entry name" value="Lig_chan"/>
    <property type="match status" value="1"/>
</dbReference>
<keyword evidence="3 18" id="KW-0812">Transmembrane</keyword>
<keyword evidence="9 18" id="KW-0675">Receptor</keyword>
<dbReference type="GO" id="GO:0042734">
    <property type="term" value="C:presynaptic membrane"/>
    <property type="evidence" value="ECO:0007669"/>
    <property type="project" value="UniProtKB-ARBA"/>
</dbReference>
<evidence type="ECO:0000256" key="19">
    <source>
        <dbReference type="SAM" id="MobiDB-lite"/>
    </source>
</evidence>
<feature type="transmembrane region" description="Helical" evidence="18">
    <location>
        <begin position="276"/>
        <end position="298"/>
    </location>
</feature>
<dbReference type="KEGG" id="ccan:109701063"/>
<feature type="transmembrane region" description="Helical" evidence="18">
    <location>
        <begin position="457"/>
        <end position="481"/>
    </location>
</feature>
<dbReference type="OrthoDB" id="9643590at2759"/>
<feature type="binding site" evidence="15">
    <location>
        <position position="327"/>
    </location>
    <ligand>
        <name>L-glutamate</name>
        <dbReference type="ChEBI" id="CHEBI:29985"/>
    </ligand>
</feature>
<keyword evidence="17" id="KW-1015">Disulfide bond</keyword>
<dbReference type="SMART" id="SM00079">
    <property type="entry name" value="PBPe"/>
    <property type="match status" value="1"/>
</dbReference>
<feature type="transmembrane region" description="Helical" evidence="18">
    <location>
        <begin position="199"/>
        <end position="218"/>
    </location>
</feature>
<gene>
    <name evidence="21" type="primary">LOC109701063</name>
</gene>
<keyword evidence="5 18" id="KW-1133">Transmembrane helix</keyword>
<dbReference type="FunFam" id="3.40.190.10:FF:000060">
    <property type="entry name" value="Glutamate receptor ionotropic, kainate 1"/>
    <property type="match status" value="1"/>
</dbReference>
<feature type="region of interest" description="Disordered" evidence="19">
    <location>
        <begin position="583"/>
        <end position="608"/>
    </location>
</feature>
<dbReference type="RefSeq" id="XP_020042035.1">
    <property type="nucleotide sequence ID" value="XM_020186446.1"/>
</dbReference>
<evidence type="ECO:0000256" key="15">
    <source>
        <dbReference type="PIRSR" id="PIRSR601508-1"/>
    </source>
</evidence>
<evidence type="ECO:0000256" key="3">
    <source>
        <dbReference type="ARBA" id="ARBA00022692"/>
    </source>
</evidence>
<keyword evidence="8 18" id="KW-0472">Membrane</keyword>
<keyword evidence="6 18" id="KW-0770">Synapse</keyword>
<feature type="binding site" evidence="15">
    <location>
        <position position="326"/>
    </location>
    <ligand>
        <name>L-glutamate</name>
        <dbReference type="ChEBI" id="CHEBI:29985"/>
    </ligand>
</feature>
<comment type="function">
    <text evidence="18">Receptor for glutamate that functions as a ligand-gated ion channel in the central nervous system and plays an important role in excitatory synaptic transmission. L-glutamate acts as an excitatory neurotransmitter at many synapses in the central nervous system.</text>
</comment>
<dbReference type="GO" id="GO:0038023">
    <property type="term" value="F:signaling receptor activity"/>
    <property type="evidence" value="ECO:0007669"/>
    <property type="project" value="InterPro"/>
</dbReference>
<feature type="region of interest" description="Disordered" evidence="19">
    <location>
        <begin position="515"/>
        <end position="542"/>
    </location>
</feature>
<keyword evidence="2 18" id="KW-1003">Cell membrane</keyword>
<dbReference type="PANTHER" id="PTHR18966">
    <property type="entry name" value="IONOTROPIC GLUTAMATE RECEPTOR"/>
    <property type="match status" value="1"/>
</dbReference>
<feature type="site" description="Crucial to convey clamshell closure to channel opening" evidence="16">
    <location>
        <position position="305"/>
    </location>
</feature>
<dbReference type="InterPro" id="IPR019594">
    <property type="entry name" value="Glu/Gly-bd"/>
</dbReference>
<feature type="binding site" evidence="15">
    <location>
        <position position="159"/>
    </location>
    <ligand>
        <name>L-glutamate</name>
        <dbReference type="ChEBI" id="CHEBI:29985"/>
    </ligand>
</feature>
<name>A0A8B7WFH4_CASCN</name>
<feature type="compositionally biased region" description="Basic and acidic residues" evidence="19">
    <location>
        <begin position="591"/>
        <end position="600"/>
    </location>
</feature>
<dbReference type="FunFam" id="1.10.287.70:FF:000010">
    <property type="entry name" value="Putative glutamate receptor ionotropic kainate 1"/>
    <property type="match status" value="1"/>
</dbReference>